<dbReference type="InterPro" id="IPR001431">
    <property type="entry name" value="Pept_M16_Zn_BS"/>
</dbReference>
<dbReference type="GO" id="GO:0004222">
    <property type="term" value="F:metalloendopeptidase activity"/>
    <property type="evidence" value="ECO:0007669"/>
    <property type="project" value="UniProtKB-EC"/>
</dbReference>
<reference evidence="6 7" key="1">
    <citation type="journal article" date="2016" name="Genome Announc.">
        <title>First Complete Genome Sequence of a Subdivision 6 Acidobacterium Strain.</title>
        <authorList>
            <person name="Huang S."/>
            <person name="Vieira S."/>
            <person name="Bunk B."/>
            <person name="Riedel T."/>
            <person name="Sproer C."/>
            <person name="Overmann J."/>
        </authorList>
    </citation>
    <scope>NUCLEOTIDE SEQUENCE [LARGE SCALE GENOMIC DNA]</scope>
    <source>
        <strain evidence="7">DSM 100886 HEG_-6_39</strain>
    </source>
</reference>
<reference evidence="7" key="2">
    <citation type="submission" date="2016-04" db="EMBL/GenBank/DDBJ databases">
        <title>First Complete Genome Sequence of a Subdivision 6 Acidobacterium.</title>
        <authorList>
            <person name="Huang S."/>
            <person name="Vieira S."/>
            <person name="Bunk B."/>
            <person name="Riedel T."/>
            <person name="Sproeer C."/>
            <person name="Overmann J."/>
        </authorList>
    </citation>
    <scope>NUCLEOTIDE SEQUENCE [LARGE SCALE GENOMIC DNA]</scope>
    <source>
        <strain evidence="7">DSM 100886 HEG_-6_39</strain>
    </source>
</reference>
<evidence type="ECO:0000256" key="2">
    <source>
        <dbReference type="ARBA" id="ARBA00007261"/>
    </source>
</evidence>
<dbReference type="EMBL" id="CP015136">
    <property type="protein sequence ID" value="AMY07370.1"/>
    <property type="molecule type" value="Genomic_DNA"/>
</dbReference>
<gene>
    <name evidence="6" type="primary">ptrA_1</name>
    <name evidence="6" type="ORF">LuPra_00537</name>
</gene>
<dbReference type="Pfam" id="PF05193">
    <property type="entry name" value="Peptidase_M16_C"/>
    <property type="match status" value="1"/>
</dbReference>
<dbReference type="Gene3D" id="3.30.830.10">
    <property type="entry name" value="Metalloenzyme, LuxS/M16 peptidase-like"/>
    <property type="match status" value="2"/>
</dbReference>
<dbReference type="GO" id="GO:0046872">
    <property type="term" value="F:metal ion binding"/>
    <property type="evidence" value="ECO:0007669"/>
    <property type="project" value="InterPro"/>
</dbReference>
<name>A0A143PGH3_LUTPR</name>
<dbReference type="RefSeq" id="WP_110169329.1">
    <property type="nucleotide sequence ID" value="NZ_CP015136.1"/>
</dbReference>
<evidence type="ECO:0000313" key="6">
    <source>
        <dbReference type="EMBL" id="AMY07370.1"/>
    </source>
</evidence>
<feature type="domain" description="Peptidase M16 C-terminal" evidence="5">
    <location>
        <begin position="166"/>
        <end position="337"/>
    </location>
</feature>
<dbReference type="PANTHER" id="PTHR11851">
    <property type="entry name" value="METALLOPROTEASE"/>
    <property type="match status" value="1"/>
</dbReference>
<comment type="similarity">
    <text evidence="2 3">Belongs to the peptidase M16 family.</text>
</comment>
<accession>A0A143PGH3</accession>
<keyword evidence="6" id="KW-0645">Protease</keyword>
<sequence>MIVHDTLPNGVRLVTETMPHVRSVSLGVWLARGSRHEDPEQGGIAHFIEHMLFKGSERRSAQEIAQQFDSMGGNLDAFTSKEYAGYYIKVMDEHLPRAFDILSDLVLHPAFPIDEIEREKKVILEEIKMVEDTPDDLVHELFTEQYWRDHPLGRPILGTPETVGAFTQDVLFTYFRRAYVGRNLIVSAAGNFEHARLRAMVEEAFGAVPDAGADWQEEAPSPRPPQIERIKDLEQSHIVIGTPAFPQAHVDRYPAYLLNVILGGSMSSRLFQTIREQRGLAYAVFSGVSSYRDTGMLSVYAGCAAESVPEVVELVAQELRTMRAAVVGEDELRRAKDHLKGSLMLSLESTSSRMTHLARQEMYFGRHVTLDEIIAGIENATAADVQRVAGELFTQDAVGVTVLGPAGPAALDFTRLAVA</sequence>
<dbReference type="FunFam" id="3.30.830.10:FF:000008">
    <property type="entry name" value="Mitochondrial-processing peptidase subunit beta"/>
    <property type="match status" value="1"/>
</dbReference>
<dbReference type="InterPro" id="IPR011765">
    <property type="entry name" value="Pept_M16_N"/>
</dbReference>
<proteinExistence type="inferred from homology"/>
<dbReference type="Proteomes" id="UP000076079">
    <property type="component" value="Chromosome"/>
</dbReference>
<dbReference type="OrthoDB" id="9811314at2"/>
<evidence type="ECO:0000256" key="3">
    <source>
        <dbReference type="RuleBase" id="RU004447"/>
    </source>
</evidence>
<dbReference type="PROSITE" id="PS00143">
    <property type="entry name" value="INSULINASE"/>
    <property type="match status" value="1"/>
</dbReference>
<keyword evidence="6" id="KW-0378">Hydrolase</keyword>
<dbReference type="InterPro" id="IPR007863">
    <property type="entry name" value="Peptidase_M16_C"/>
</dbReference>
<evidence type="ECO:0000259" key="4">
    <source>
        <dbReference type="Pfam" id="PF00675"/>
    </source>
</evidence>
<dbReference type="PATRIC" id="fig|1813736.3.peg.565"/>
<dbReference type="AlphaFoldDB" id="A0A143PGH3"/>
<evidence type="ECO:0000313" key="7">
    <source>
        <dbReference type="Proteomes" id="UP000076079"/>
    </source>
</evidence>
<dbReference type="PANTHER" id="PTHR11851:SF49">
    <property type="entry name" value="MITOCHONDRIAL-PROCESSING PEPTIDASE SUBUNIT ALPHA"/>
    <property type="match status" value="1"/>
</dbReference>
<dbReference type="InterPro" id="IPR050361">
    <property type="entry name" value="MPP/UQCRC_Complex"/>
</dbReference>
<evidence type="ECO:0000256" key="1">
    <source>
        <dbReference type="ARBA" id="ARBA00001947"/>
    </source>
</evidence>
<organism evidence="6 7">
    <name type="scientific">Luteitalea pratensis</name>
    <dbReference type="NCBI Taxonomy" id="1855912"/>
    <lineage>
        <taxon>Bacteria</taxon>
        <taxon>Pseudomonadati</taxon>
        <taxon>Acidobacteriota</taxon>
        <taxon>Vicinamibacteria</taxon>
        <taxon>Vicinamibacterales</taxon>
        <taxon>Vicinamibacteraceae</taxon>
        <taxon>Luteitalea</taxon>
    </lineage>
</organism>
<dbReference type="SUPFAM" id="SSF63411">
    <property type="entry name" value="LuxS/MPP-like metallohydrolase"/>
    <property type="match status" value="2"/>
</dbReference>
<keyword evidence="7" id="KW-1185">Reference proteome</keyword>
<dbReference type="InterPro" id="IPR011249">
    <property type="entry name" value="Metalloenz_LuxS/M16"/>
</dbReference>
<dbReference type="Pfam" id="PF00675">
    <property type="entry name" value="Peptidase_M16"/>
    <property type="match status" value="1"/>
</dbReference>
<dbReference type="EC" id="3.4.24.55" evidence="6"/>
<comment type="cofactor">
    <cofactor evidence="1">
        <name>Zn(2+)</name>
        <dbReference type="ChEBI" id="CHEBI:29105"/>
    </cofactor>
</comment>
<feature type="domain" description="Peptidase M16 N-terminal" evidence="4">
    <location>
        <begin position="13"/>
        <end position="159"/>
    </location>
</feature>
<dbReference type="GO" id="GO:0006508">
    <property type="term" value="P:proteolysis"/>
    <property type="evidence" value="ECO:0007669"/>
    <property type="project" value="UniProtKB-KW"/>
</dbReference>
<dbReference type="STRING" id="1855912.LuPra_00537"/>
<protein>
    <submittedName>
        <fullName evidence="6">Protease 3</fullName>
        <ecNumber evidence="6">3.4.24.55</ecNumber>
    </submittedName>
</protein>
<dbReference type="KEGG" id="abac:LuPra_00537"/>
<evidence type="ECO:0000259" key="5">
    <source>
        <dbReference type="Pfam" id="PF05193"/>
    </source>
</evidence>